<proteinExistence type="predicted"/>
<accession>A0A8S3ZN57</accession>
<evidence type="ECO:0000256" key="1">
    <source>
        <dbReference type="SAM" id="MobiDB-lite"/>
    </source>
</evidence>
<name>A0A8S3ZN57_9EUPU</name>
<feature type="region of interest" description="Disordered" evidence="1">
    <location>
        <begin position="35"/>
        <end position="57"/>
    </location>
</feature>
<gene>
    <name evidence="2" type="ORF">CUNI_LOCUS16555</name>
</gene>
<dbReference type="Proteomes" id="UP000678393">
    <property type="component" value="Unassembled WGS sequence"/>
</dbReference>
<dbReference type="EMBL" id="CAJHNH020004421">
    <property type="protein sequence ID" value="CAG5130997.1"/>
    <property type="molecule type" value="Genomic_DNA"/>
</dbReference>
<sequence>KRSPKAPCIHPWWPFLCNRSRIINCLPFLEENKDKARGRTDSCFSSARQQRRSTVCG</sequence>
<evidence type="ECO:0000313" key="3">
    <source>
        <dbReference type="Proteomes" id="UP000678393"/>
    </source>
</evidence>
<evidence type="ECO:0000313" key="2">
    <source>
        <dbReference type="EMBL" id="CAG5130997.1"/>
    </source>
</evidence>
<feature type="compositionally biased region" description="Polar residues" evidence="1">
    <location>
        <begin position="42"/>
        <end position="57"/>
    </location>
</feature>
<reference evidence="2" key="1">
    <citation type="submission" date="2021-04" db="EMBL/GenBank/DDBJ databases">
        <authorList>
            <consortium name="Molecular Ecology Group"/>
        </authorList>
    </citation>
    <scope>NUCLEOTIDE SEQUENCE</scope>
</reference>
<comment type="caution">
    <text evidence="2">The sequence shown here is derived from an EMBL/GenBank/DDBJ whole genome shotgun (WGS) entry which is preliminary data.</text>
</comment>
<feature type="non-terminal residue" evidence="2">
    <location>
        <position position="57"/>
    </location>
</feature>
<organism evidence="2 3">
    <name type="scientific">Candidula unifasciata</name>
    <dbReference type="NCBI Taxonomy" id="100452"/>
    <lineage>
        <taxon>Eukaryota</taxon>
        <taxon>Metazoa</taxon>
        <taxon>Spiralia</taxon>
        <taxon>Lophotrochozoa</taxon>
        <taxon>Mollusca</taxon>
        <taxon>Gastropoda</taxon>
        <taxon>Heterobranchia</taxon>
        <taxon>Euthyneura</taxon>
        <taxon>Panpulmonata</taxon>
        <taxon>Eupulmonata</taxon>
        <taxon>Stylommatophora</taxon>
        <taxon>Helicina</taxon>
        <taxon>Helicoidea</taxon>
        <taxon>Geomitridae</taxon>
        <taxon>Candidula</taxon>
    </lineage>
</organism>
<dbReference type="AlphaFoldDB" id="A0A8S3ZN57"/>
<feature type="non-terminal residue" evidence="2">
    <location>
        <position position="1"/>
    </location>
</feature>
<protein>
    <submittedName>
        <fullName evidence="2">Uncharacterized protein</fullName>
    </submittedName>
</protein>
<keyword evidence="3" id="KW-1185">Reference proteome</keyword>